<evidence type="ECO:0000313" key="2">
    <source>
        <dbReference type="EMBL" id="KAK5628750.1"/>
    </source>
</evidence>
<evidence type="ECO:0000313" key="3">
    <source>
        <dbReference type="Proteomes" id="UP001305414"/>
    </source>
</evidence>
<proteinExistence type="predicted"/>
<evidence type="ECO:0000256" key="1">
    <source>
        <dbReference type="SAM" id="MobiDB-lite"/>
    </source>
</evidence>
<dbReference type="Proteomes" id="UP001305414">
    <property type="component" value="Unassembled WGS sequence"/>
</dbReference>
<feature type="region of interest" description="Disordered" evidence="1">
    <location>
        <begin position="16"/>
        <end position="72"/>
    </location>
</feature>
<organism evidence="2 3">
    <name type="scientific">Xylaria bambusicola</name>
    <dbReference type="NCBI Taxonomy" id="326684"/>
    <lineage>
        <taxon>Eukaryota</taxon>
        <taxon>Fungi</taxon>
        <taxon>Dikarya</taxon>
        <taxon>Ascomycota</taxon>
        <taxon>Pezizomycotina</taxon>
        <taxon>Sordariomycetes</taxon>
        <taxon>Xylariomycetidae</taxon>
        <taxon>Xylariales</taxon>
        <taxon>Xylariaceae</taxon>
        <taxon>Xylaria</taxon>
    </lineage>
</organism>
<comment type="caution">
    <text evidence="2">The sequence shown here is derived from an EMBL/GenBank/DDBJ whole genome shotgun (WGS) entry which is preliminary data.</text>
</comment>
<keyword evidence="3" id="KW-1185">Reference proteome</keyword>
<reference evidence="2 3" key="1">
    <citation type="submission" date="2023-10" db="EMBL/GenBank/DDBJ databases">
        <title>Draft genome sequence of Xylaria bambusicola isolate GMP-LS, the root and basal stem rot pathogen of sugarcane in Indonesia.</title>
        <authorList>
            <person name="Selvaraj P."/>
            <person name="Muralishankar V."/>
            <person name="Muruganantham S."/>
            <person name="Sp S."/>
            <person name="Haryani S."/>
            <person name="Lau K.J.X."/>
            <person name="Naqvi N.I."/>
        </authorList>
    </citation>
    <scope>NUCLEOTIDE SEQUENCE [LARGE SCALE GENOMIC DNA]</scope>
    <source>
        <strain evidence="2">GMP-LS</strain>
    </source>
</reference>
<dbReference type="AlphaFoldDB" id="A0AAN7UAP2"/>
<accession>A0AAN7UAP2</accession>
<feature type="compositionally biased region" description="Low complexity" evidence="1">
    <location>
        <begin position="20"/>
        <end position="41"/>
    </location>
</feature>
<name>A0AAN7UAP2_9PEZI</name>
<sequence>MVLKIRKAGARIPWRSGAHVSPGAVPRSSSSSVQVLVQPVQPRDRRHDQPSGSDFQGARILEADSVTEPFGL</sequence>
<dbReference type="EMBL" id="JAWHQM010000009">
    <property type="protein sequence ID" value="KAK5628750.1"/>
    <property type="molecule type" value="Genomic_DNA"/>
</dbReference>
<gene>
    <name evidence="2" type="ORF">RRF57_004465</name>
</gene>
<protein>
    <submittedName>
        <fullName evidence="2">Uncharacterized protein</fullName>
    </submittedName>
</protein>